<keyword evidence="1" id="KW-0472">Membrane</keyword>
<proteinExistence type="predicted"/>
<organism evidence="2 3">
    <name type="scientific">Rhodanobacter glycinis</name>
    <dbReference type="NCBI Taxonomy" id="582702"/>
    <lineage>
        <taxon>Bacteria</taxon>
        <taxon>Pseudomonadati</taxon>
        <taxon>Pseudomonadota</taxon>
        <taxon>Gammaproteobacteria</taxon>
        <taxon>Lysobacterales</taxon>
        <taxon>Rhodanobacteraceae</taxon>
        <taxon>Rhodanobacter</taxon>
    </lineage>
</organism>
<keyword evidence="3" id="KW-1185">Reference proteome</keyword>
<dbReference type="AlphaFoldDB" id="A0A1I4G0N6"/>
<feature type="transmembrane region" description="Helical" evidence="1">
    <location>
        <begin position="14"/>
        <end position="35"/>
    </location>
</feature>
<keyword evidence="1" id="KW-0812">Transmembrane</keyword>
<gene>
    <name evidence="2" type="ORF">SAMN05192579_1212</name>
</gene>
<reference evidence="3" key="1">
    <citation type="submission" date="2016-10" db="EMBL/GenBank/DDBJ databases">
        <authorList>
            <person name="Varghese N."/>
            <person name="Submissions S."/>
        </authorList>
    </citation>
    <scope>NUCLEOTIDE SEQUENCE [LARGE SCALE GENOMIC DNA]</scope>
    <source>
        <strain evidence="3">MO64</strain>
    </source>
</reference>
<evidence type="ECO:0000313" key="2">
    <source>
        <dbReference type="EMBL" id="SFL23698.1"/>
    </source>
</evidence>
<sequence>MENGKGYVNGFFRWVWRINGLLLLALVLYGTANIIGRLVSFRHYAQVPNGEATLGRLGQPNQHQAALKLGSFEAFPGTSVLYARLGSDGAPIGGLSSSYTPTDVHNLLFFDTASRQAHWLFDENAQTITAMSVISESTPAQAQGAKPDCQALGLLFLSRPAQADSRDNTSWDIGLASIDGHQLKTLATGIDTLLGHRLTDNHALLVFYAKQGAAHVLDVDLATREVRSDKVLAAKN</sequence>
<accession>A0A1I4G0N6</accession>
<name>A0A1I4G0N6_9GAMM</name>
<evidence type="ECO:0000313" key="3">
    <source>
        <dbReference type="Proteomes" id="UP000198725"/>
    </source>
</evidence>
<keyword evidence="1" id="KW-1133">Transmembrane helix</keyword>
<dbReference type="Proteomes" id="UP000198725">
    <property type="component" value="Unassembled WGS sequence"/>
</dbReference>
<evidence type="ECO:0000256" key="1">
    <source>
        <dbReference type="SAM" id="Phobius"/>
    </source>
</evidence>
<dbReference type="EMBL" id="FOSR01000021">
    <property type="protein sequence ID" value="SFL23698.1"/>
    <property type="molecule type" value="Genomic_DNA"/>
</dbReference>
<protein>
    <submittedName>
        <fullName evidence="2">Uncharacterized protein</fullName>
    </submittedName>
</protein>